<dbReference type="RefSeq" id="XP_024753079.1">
    <property type="nucleotide sequence ID" value="XM_024893224.1"/>
</dbReference>
<organism evidence="2 3">
    <name type="scientific">Trichoderma citrinoviride</name>
    <dbReference type="NCBI Taxonomy" id="58853"/>
    <lineage>
        <taxon>Eukaryota</taxon>
        <taxon>Fungi</taxon>
        <taxon>Dikarya</taxon>
        <taxon>Ascomycota</taxon>
        <taxon>Pezizomycotina</taxon>
        <taxon>Sordariomycetes</taxon>
        <taxon>Hypocreomycetidae</taxon>
        <taxon>Hypocreales</taxon>
        <taxon>Hypocreaceae</taxon>
        <taxon>Trichoderma</taxon>
    </lineage>
</organism>
<protein>
    <submittedName>
        <fullName evidence="2">Uncharacterized protein</fullName>
    </submittedName>
</protein>
<dbReference type="AlphaFoldDB" id="A0A2T4BKG3"/>
<evidence type="ECO:0000313" key="3">
    <source>
        <dbReference type="Proteomes" id="UP000241546"/>
    </source>
</evidence>
<evidence type="ECO:0000313" key="2">
    <source>
        <dbReference type="EMBL" id="PTB69759.1"/>
    </source>
</evidence>
<gene>
    <name evidence="2" type="ORF">BBK36DRAFT_1138177</name>
</gene>
<accession>A0A2T4BKG3</accession>
<name>A0A2T4BKG3_9HYPO</name>
<dbReference type="Proteomes" id="UP000241546">
    <property type="component" value="Unassembled WGS sequence"/>
</dbReference>
<dbReference type="EMBL" id="KZ680208">
    <property type="protein sequence ID" value="PTB69759.1"/>
    <property type="molecule type" value="Genomic_DNA"/>
</dbReference>
<keyword evidence="3" id="KW-1185">Reference proteome</keyword>
<proteinExistence type="predicted"/>
<dbReference type="GeneID" id="36601342"/>
<reference evidence="3" key="1">
    <citation type="submission" date="2016-07" db="EMBL/GenBank/DDBJ databases">
        <title>Multiple horizontal gene transfer events from other fungi enriched the ability of initially mycotrophic Trichoderma (Ascomycota) to feed on dead plant biomass.</title>
        <authorList>
            <consortium name="DOE Joint Genome Institute"/>
            <person name="Atanasova L."/>
            <person name="Chenthamara K."/>
            <person name="Zhang J."/>
            <person name="Grujic M."/>
            <person name="Henrissat B."/>
            <person name="Kuo A."/>
            <person name="Aerts A."/>
            <person name="Salamov A."/>
            <person name="Lipzen A."/>
            <person name="Labutti K."/>
            <person name="Barry K."/>
            <person name="Miao Y."/>
            <person name="Rahimi M.J."/>
            <person name="Shen Q."/>
            <person name="Grigoriev I.V."/>
            <person name="Kubicek C.P."/>
            <person name="Druzhinina I.S."/>
        </authorList>
    </citation>
    <scope>NUCLEOTIDE SEQUENCE [LARGE SCALE GENOMIC DNA]</scope>
    <source>
        <strain evidence="3">TUCIM 6016</strain>
    </source>
</reference>
<sequence length="168" mass="18669">MDNAKTQENSCPKVGTILHLAQLSKPVKGAMVKLAQVSKPVQENGEKDGDEDAEDAHLPRLSRLGDPWQRSSRHEIREFSADGAVISLLVDLLKPLLSVPDYIAMGQGDHLHNQVHMEAKRVETGSDGKGREEAMAVAGANTEEQRRPNQRRWSSATIRAWRTLRDDD</sequence>
<evidence type="ECO:0000256" key="1">
    <source>
        <dbReference type="SAM" id="MobiDB-lite"/>
    </source>
</evidence>
<feature type="region of interest" description="Disordered" evidence="1">
    <location>
        <begin position="38"/>
        <end position="57"/>
    </location>
</feature>